<dbReference type="EMBL" id="JALGCL010000002">
    <property type="protein sequence ID" value="MCJ0825955.1"/>
    <property type="molecule type" value="Genomic_DNA"/>
</dbReference>
<reference evidence="2 3" key="1">
    <citation type="submission" date="2022-03" db="EMBL/GenBank/DDBJ databases">
        <title>Luteimonas soily sp. nov., a novel bacterium isolated from the soil.</title>
        <authorList>
            <person name="Zhang X."/>
        </authorList>
    </citation>
    <scope>NUCLEOTIDE SEQUENCE [LARGE SCALE GENOMIC DNA]</scope>
    <source>
        <strain evidence="2 3">50</strain>
    </source>
</reference>
<dbReference type="Proteomes" id="UP001165423">
    <property type="component" value="Unassembled WGS sequence"/>
</dbReference>
<feature type="region of interest" description="Disordered" evidence="1">
    <location>
        <begin position="1"/>
        <end position="20"/>
    </location>
</feature>
<evidence type="ECO:0000313" key="2">
    <source>
        <dbReference type="EMBL" id="MCJ0825955.1"/>
    </source>
</evidence>
<name>A0ABT0A4Q8_9GAMM</name>
<evidence type="ECO:0000313" key="3">
    <source>
        <dbReference type="Proteomes" id="UP001165423"/>
    </source>
</evidence>
<dbReference type="RefSeq" id="WP_243320961.1">
    <property type="nucleotide sequence ID" value="NZ_JALGCL010000002.1"/>
</dbReference>
<comment type="caution">
    <text evidence="2">The sequence shown here is derived from an EMBL/GenBank/DDBJ whole genome shotgun (WGS) entry which is preliminary data.</text>
</comment>
<gene>
    <name evidence="2" type="ORF">MQC88_08300</name>
</gene>
<protein>
    <submittedName>
        <fullName evidence="2">Uncharacterized protein</fullName>
    </submittedName>
</protein>
<keyword evidence="3" id="KW-1185">Reference proteome</keyword>
<proteinExistence type="predicted"/>
<accession>A0ABT0A4Q8</accession>
<organism evidence="2 3">
    <name type="scientific">Cognatiluteimonas sedimenti</name>
    <dbReference type="NCBI Taxonomy" id="2927791"/>
    <lineage>
        <taxon>Bacteria</taxon>
        <taxon>Pseudomonadati</taxon>
        <taxon>Pseudomonadota</taxon>
        <taxon>Gammaproteobacteria</taxon>
        <taxon>Lysobacterales</taxon>
        <taxon>Lysobacteraceae</taxon>
        <taxon>Cognatiluteimonas</taxon>
    </lineage>
</organism>
<evidence type="ECO:0000256" key="1">
    <source>
        <dbReference type="SAM" id="MobiDB-lite"/>
    </source>
</evidence>
<sequence>MHPVLCSKGGRPVLSQKPRQPQAHWAEMMQPLPGQVLRPLRDARDTRRSVPGRRTRLNHARQELRIFAANMQPWMADVYAMMDRRGRASVDQDNPLQAEAFLARLSKSGRDALAKCQRVRAAIAYAEMTIEWLEWELAHGN</sequence>